<evidence type="ECO:0000256" key="1">
    <source>
        <dbReference type="ARBA" id="ARBA00004651"/>
    </source>
</evidence>
<evidence type="ECO:0000313" key="7">
    <source>
        <dbReference type="EMBL" id="RKF18265.1"/>
    </source>
</evidence>
<proteinExistence type="predicted"/>
<dbReference type="NCBIfam" id="TIGR04408">
    <property type="entry name" value="LptG_lptG"/>
    <property type="match status" value="1"/>
</dbReference>
<evidence type="ECO:0000256" key="6">
    <source>
        <dbReference type="SAM" id="Phobius"/>
    </source>
</evidence>
<keyword evidence="5 6" id="KW-0472">Membrane</keyword>
<organism evidence="7 8">
    <name type="scientific">Altericroceibacterium spongiae</name>
    <dbReference type="NCBI Taxonomy" id="2320269"/>
    <lineage>
        <taxon>Bacteria</taxon>
        <taxon>Pseudomonadati</taxon>
        <taxon>Pseudomonadota</taxon>
        <taxon>Alphaproteobacteria</taxon>
        <taxon>Sphingomonadales</taxon>
        <taxon>Erythrobacteraceae</taxon>
        <taxon>Altericroceibacterium</taxon>
    </lineage>
</organism>
<dbReference type="InterPro" id="IPR030923">
    <property type="entry name" value="LptG"/>
</dbReference>
<dbReference type="OrthoDB" id="9798468at2"/>
<dbReference type="RefSeq" id="WP_120325708.1">
    <property type="nucleotide sequence ID" value="NZ_RAPF01000010.1"/>
</dbReference>
<gene>
    <name evidence="7" type="primary">lptG</name>
    <name evidence="7" type="ORF">D6851_14920</name>
</gene>
<comment type="caution">
    <text evidence="7">The sequence shown here is derived from an EMBL/GenBank/DDBJ whole genome shotgun (WGS) entry which is preliminary data.</text>
</comment>
<dbReference type="GO" id="GO:0055085">
    <property type="term" value="P:transmembrane transport"/>
    <property type="evidence" value="ECO:0007669"/>
    <property type="project" value="InterPro"/>
</dbReference>
<dbReference type="GO" id="GO:0015920">
    <property type="term" value="P:lipopolysaccharide transport"/>
    <property type="evidence" value="ECO:0007669"/>
    <property type="project" value="TreeGrafter"/>
</dbReference>
<feature type="transmembrane region" description="Helical" evidence="6">
    <location>
        <begin position="68"/>
        <end position="86"/>
    </location>
</feature>
<evidence type="ECO:0000256" key="5">
    <source>
        <dbReference type="ARBA" id="ARBA00023136"/>
    </source>
</evidence>
<keyword evidence="3 6" id="KW-0812">Transmembrane</keyword>
<dbReference type="PANTHER" id="PTHR33529">
    <property type="entry name" value="SLR0882 PROTEIN-RELATED"/>
    <property type="match status" value="1"/>
</dbReference>
<comment type="subcellular location">
    <subcellularLocation>
        <location evidence="1">Cell membrane</location>
        <topology evidence="1">Multi-pass membrane protein</topology>
    </subcellularLocation>
</comment>
<protein>
    <submittedName>
        <fullName evidence="7">LPS export ABC transporter permease LptG</fullName>
    </submittedName>
</protein>
<dbReference type="GO" id="GO:0043190">
    <property type="term" value="C:ATP-binding cassette (ABC) transporter complex"/>
    <property type="evidence" value="ECO:0007669"/>
    <property type="project" value="InterPro"/>
</dbReference>
<feature type="transmembrane region" description="Helical" evidence="6">
    <location>
        <begin position="107"/>
        <end position="125"/>
    </location>
</feature>
<keyword evidence="4 6" id="KW-1133">Transmembrane helix</keyword>
<dbReference type="AlphaFoldDB" id="A0A420EC62"/>
<name>A0A420EC62_9SPHN</name>
<sequence>MLFDFFPSRTLTIYLAKTFFLRIFAVLIMLVAILQMLDLLTESADILAYPGNSEAQLWTYVTLRVPQLIARFLPYSVLLATIITLATLNQNSEVIAMKSAGMSAHQILAPLLITAAVIAGLSFTFNERIVTRSTATLKAWSAADYGPVPTESAVRSNVYLNDGGDILYAAVVSGSGDNIVMSGVTYYQRDERGMITRELRSEDAHYANPGWRLKSPTLFDVQTADTRSLGEDLLIARGLTPRQVEISSVDPDSQPLPQLSASIASLRDANRPTAELEGKWWHKISGPLSAVLMPLLGAVAGFGLARSGQLFVRAVIGMALGFAYFVVDNAALAMGSFGGYPPFLAAWLPFFLFLLVGETVLIRTEE</sequence>
<reference evidence="7 8" key="1">
    <citation type="submission" date="2018-09" db="EMBL/GenBank/DDBJ databases">
        <title>Altererythrobacter spongiae sp. nov., isolated from a marine sponge.</title>
        <authorList>
            <person name="Zhuang L."/>
            <person name="Luo L."/>
        </authorList>
    </citation>
    <scope>NUCLEOTIDE SEQUENCE [LARGE SCALE GENOMIC DNA]</scope>
    <source>
        <strain evidence="7 8">HN-Y73</strain>
    </source>
</reference>
<keyword evidence="8" id="KW-1185">Reference proteome</keyword>
<feature type="transmembrane region" description="Helical" evidence="6">
    <location>
        <begin position="339"/>
        <end position="362"/>
    </location>
</feature>
<dbReference type="Pfam" id="PF03739">
    <property type="entry name" value="LptF_LptG"/>
    <property type="match status" value="1"/>
</dbReference>
<evidence type="ECO:0000256" key="2">
    <source>
        <dbReference type="ARBA" id="ARBA00022475"/>
    </source>
</evidence>
<feature type="transmembrane region" description="Helical" evidence="6">
    <location>
        <begin position="19"/>
        <end position="37"/>
    </location>
</feature>
<evidence type="ECO:0000256" key="4">
    <source>
        <dbReference type="ARBA" id="ARBA00022989"/>
    </source>
</evidence>
<feature type="transmembrane region" description="Helical" evidence="6">
    <location>
        <begin position="310"/>
        <end position="327"/>
    </location>
</feature>
<evidence type="ECO:0000313" key="8">
    <source>
        <dbReference type="Proteomes" id="UP000284395"/>
    </source>
</evidence>
<dbReference type="Proteomes" id="UP000284395">
    <property type="component" value="Unassembled WGS sequence"/>
</dbReference>
<dbReference type="PANTHER" id="PTHR33529:SF2">
    <property type="entry name" value="LIPOPOLYSACCHARIDE EXPORT SYSTEM PERMEASE PROTEIN LPTG"/>
    <property type="match status" value="1"/>
</dbReference>
<evidence type="ECO:0000256" key="3">
    <source>
        <dbReference type="ARBA" id="ARBA00022692"/>
    </source>
</evidence>
<keyword evidence="2" id="KW-1003">Cell membrane</keyword>
<dbReference type="InterPro" id="IPR005495">
    <property type="entry name" value="LptG/LptF_permease"/>
</dbReference>
<accession>A0A420EC62</accession>
<dbReference type="EMBL" id="RAPF01000010">
    <property type="protein sequence ID" value="RKF18265.1"/>
    <property type="molecule type" value="Genomic_DNA"/>
</dbReference>